<comment type="subcellular location">
    <subcellularLocation>
        <location evidence="1">Membrane</location>
        <topology evidence="1">Multi-pass membrane protein</topology>
    </subcellularLocation>
</comment>
<dbReference type="Proteomes" id="UP000319817">
    <property type="component" value="Chromosome"/>
</dbReference>
<evidence type="ECO:0000256" key="2">
    <source>
        <dbReference type="ARBA" id="ARBA00022475"/>
    </source>
</evidence>
<evidence type="ECO:0000256" key="5">
    <source>
        <dbReference type="ARBA" id="ARBA00023136"/>
    </source>
</evidence>
<dbReference type="PANTHER" id="PTHR42723:SF1">
    <property type="entry name" value="CHLOROPHYLL SYNTHASE, CHLOROPLASTIC"/>
    <property type="match status" value="1"/>
</dbReference>
<dbReference type="InterPro" id="IPR044878">
    <property type="entry name" value="UbiA_sf"/>
</dbReference>
<dbReference type="InterPro" id="IPR050475">
    <property type="entry name" value="Prenyltransferase_related"/>
</dbReference>
<dbReference type="GO" id="GO:0016765">
    <property type="term" value="F:transferase activity, transferring alkyl or aryl (other than methyl) groups"/>
    <property type="evidence" value="ECO:0007669"/>
    <property type="project" value="InterPro"/>
</dbReference>
<keyword evidence="7" id="KW-0808">Transferase</keyword>
<feature type="transmembrane region" description="Helical" evidence="6">
    <location>
        <begin position="102"/>
        <end position="121"/>
    </location>
</feature>
<sequence length="308" mass="32180">MRLPNLFTVLADVSAAFLLVAHGPFPLGRFACVLIAGVLLYWAGMVLNDVFDVERDRQERPTRPIPAGDISISQATIAGWTLLIAGIVLAAASGLISSSQFAVTWLPGLVALVLAVMIVLYDGPLKKTPLAPAAMGSCRVLSFLLGASPCIAMVAGEALFPQHVMAIALGFGVYIMGITTMARREAVGETGAWAGLNITTGFVVMLVGMGIIAFGPSVSGDQVNWRMDPHNAYPILVGLISLPVALRALKIQTAPTPKNIQNAIRAGILSIIPLASAVALLGAGRIAAICVFALVVPAIILAKRLRVT</sequence>
<name>A0A517NPQ4_9BACT</name>
<dbReference type="InterPro" id="IPR000537">
    <property type="entry name" value="UbiA_prenyltransferase"/>
</dbReference>
<keyword evidence="2" id="KW-1003">Cell membrane</keyword>
<evidence type="ECO:0000256" key="1">
    <source>
        <dbReference type="ARBA" id="ARBA00004141"/>
    </source>
</evidence>
<keyword evidence="5 6" id="KW-0472">Membrane</keyword>
<dbReference type="EMBL" id="CP036526">
    <property type="protein sequence ID" value="QDT09103.1"/>
    <property type="molecule type" value="Genomic_DNA"/>
</dbReference>
<protein>
    <submittedName>
        <fullName evidence="7">Prenyltransferase</fullName>
    </submittedName>
</protein>
<evidence type="ECO:0000256" key="3">
    <source>
        <dbReference type="ARBA" id="ARBA00022692"/>
    </source>
</evidence>
<feature type="transmembrane region" description="Helical" evidence="6">
    <location>
        <begin position="27"/>
        <end position="51"/>
    </location>
</feature>
<keyword evidence="3 6" id="KW-0812">Transmembrane</keyword>
<feature type="transmembrane region" description="Helical" evidence="6">
    <location>
        <begin position="160"/>
        <end position="179"/>
    </location>
</feature>
<dbReference type="Pfam" id="PF01040">
    <property type="entry name" value="UbiA"/>
    <property type="match status" value="1"/>
</dbReference>
<proteinExistence type="predicted"/>
<evidence type="ECO:0000256" key="6">
    <source>
        <dbReference type="SAM" id="Phobius"/>
    </source>
</evidence>
<feature type="transmembrane region" description="Helical" evidence="6">
    <location>
        <begin position="72"/>
        <end position="96"/>
    </location>
</feature>
<feature type="transmembrane region" description="Helical" evidence="6">
    <location>
        <begin position="133"/>
        <end position="154"/>
    </location>
</feature>
<evidence type="ECO:0000313" key="8">
    <source>
        <dbReference type="Proteomes" id="UP000319817"/>
    </source>
</evidence>
<dbReference type="CDD" id="cd13964">
    <property type="entry name" value="PT_UbiA_1"/>
    <property type="match status" value="1"/>
</dbReference>
<reference evidence="7 8" key="1">
    <citation type="submission" date="2019-02" db="EMBL/GenBank/DDBJ databases">
        <title>Deep-cultivation of Planctomycetes and their phenomic and genomic characterization uncovers novel biology.</title>
        <authorList>
            <person name="Wiegand S."/>
            <person name="Jogler M."/>
            <person name="Boedeker C."/>
            <person name="Pinto D."/>
            <person name="Vollmers J."/>
            <person name="Rivas-Marin E."/>
            <person name="Kohn T."/>
            <person name="Peeters S.H."/>
            <person name="Heuer A."/>
            <person name="Rast P."/>
            <person name="Oberbeckmann S."/>
            <person name="Bunk B."/>
            <person name="Jeske O."/>
            <person name="Meyerdierks A."/>
            <person name="Storesund J.E."/>
            <person name="Kallscheuer N."/>
            <person name="Luecker S."/>
            <person name="Lage O.M."/>
            <person name="Pohl T."/>
            <person name="Merkel B.J."/>
            <person name="Hornburger P."/>
            <person name="Mueller R.-W."/>
            <person name="Bruemmer F."/>
            <person name="Labrenz M."/>
            <person name="Spormann A.M."/>
            <person name="Op den Camp H."/>
            <person name="Overmann J."/>
            <person name="Amann R."/>
            <person name="Jetten M.S.M."/>
            <person name="Mascher T."/>
            <person name="Medema M.H."/>
            <person name="Devos D.P."/>
            <person name="Kaster A.-K."/>
            <person name="Ovreas L."/>
            <person name="Rohde M."/>
            <person name="Galperin M.Y."/>
            <person name="Jogler C."/>
        </authorList>
    </citation>
    <scope>NUCLEOTIDE SEQUENCE [LARGE SCALE GENOMIC DNA]</scope>
    <source>
        <strain evidence="7 8">K23_9</strain>
    </source>
</reference>
<gene>
    <name evidence="7" type="ORF">K239x_10480</name>
</gene>
<dbReference type="GO" id="GO:0016020">
    <property type="term" value="C:membrane"/>
    <property type="evidence" value="ECO:0007669"/>
    <property type="project" value="UniProtKB-SubCell"/>
</dbReference>
<keyword evidence="8" id="KW-1185">Reference proteome</keyword>
<organism evidence="7 8">
    <name type="scientific">Stieleria marina</name>
    <dbReference type="NCBI Taxonomy" id="1930275"/>
    <lineage>
        <taxon>Bacteria</taxon>
        <taxon>Pseudomonadati</taxon>
        <taxon>Planctomycetota</taxon>
        <taxon>Planctomycetia</taxon>
        <taxon>Pirellulales</taxon>
        <taxon>Pirellulaceae</taxon>
        <taxon>Stieleria</taxon>
    </lineage>
</organism>
<dbReference type="Gene3D" id="1.10.357.140">
    <property type="entry name" value="UbiA prenyltransferase"/>
    <property type="match status" value="1"/>
</dbReference>
<feature type="transmembrane region" description="Helical" evidence="6">
    <location>
        <begin position="191"/>
        <end position="212"/>
    </location>
</feature>
<feature type="transmembrane region" description="Helical" evidence="6">
    <location>
        <begin position="286"/>
        <end position="302"/>
    </location>
</feature>
<feature type="transmembrane region" description="Helical" evidence="6">
    <location>
        <begin position="232"/>
        <end position="250"/>
    </location>
</feature>
<evidence type="ECO:0000313" key="7">
    <source>
        <dbReference type="EMBL" id="QDT09103.1"/>
    </source>
</evidence>
<evidence type="ECO:0000256" key="4">
    <source>
        <dbReference type="ARBA" id="ARBA00022989"/>
    </source>
</evidence>
<keyword evidence="4 6" id="KW-1133">Transmembrane helix</keyword>
<feature type="transmembrane region" description="Helical" evidence="6">
    <location>
        <begin position="262"/>
        <end position="280"/>
    </location>
</feature>
<accession>A0A517NPQ4</accession>
<dbReference type="AlphaFoldDB" id="A0A517NPQ4"/>
<dbReference type="PANTHER" id="PTHR42723">
    <property type="entry name" value="CHLOROPHYLL SYNTHASE"/>
    <property type="match status" value="1"/>
</dbReference>